<dbReference type="PANTHER" id="PTHR43107">
    <property type="entry name" value="LONG-CHAIN FATTY ACID TRANSPORT PROTEIN"/>
    <property type="match status" value="1"/>
</dbReference>
<keyword evidence="2" id="KW-0436">Ligase</keyword>
<evidence type="ECO:0000256" key="2">
    <source>
        <dbReference type="ARBA" id="ARBA00022598"/>
    </source>
</evidence>
<evidence type="ECO:0000313" key="7">
    <source>
        <dbReference type="EMBL" id="MCX2982247.1"/>
    </source>
</evidence>
<gene>
    <name evidence="7" type="ORF">EYC98_15400</name>
</gene>
<dbReference type="InterPro" id="IPR045851">
    <property type="entry name" value="AMP-bd_C_sf"/>
</dbReference>
<comment type="similarity">
    <text evidence="1">Belongs to the ATP-dependent AMP-binding enzyme family.</text>
</comment>
<dbReference type="Gene3D" id="3.30.300.30">
    <property type="match status" value="1"/>
</dbReference>
<evidence type="ECO:0000259" key="5">
    <source>
        <dbReference type="Pfam" id="PF00501"/>
    </source>
</evidence>
<evidence type="ECO:0000259" key="6">
    <source>
        <dbReference type="Pfam" id="PF13193"/>
    </source>
</evidence>
<protein>
    <submittedName>
        <fullName evidence="7">AMP-binding protein</fullName>
    </submittedName>
</protein>
<dbReference type="EMBL" id="SHNN01000003">
    <property type="protein sequence ID" value="MCX2982247.1"/>
    <property type="molecule type" value="Genomic_DNA"/>
</dbReference>
<dbReference type="PANTHER" id="PTHR43107:SF15">
    <property type="entry name" value="FATTY ACID TRANSPORT PROTEIN 3, ISOFORM A"/>
    <property type="match status" value="1"/>
</dbReference>
<sequence length="535" mass="59211">MKVLDYDATEQRHLGRAIARQAAENGDCTFIMFGEERYTFAETNAKVNQLAAGLAEAGVGAGDRIAFFMSSSPEVIFLVLAANKIGAIWVPVNTDYKGAWLEDTINRSRPTLVFTDASHAERLAAVQADLAGLPIVVLGDPGPLKGCRSFDSLYAADAAEPDMSAFKYSDTCAVLWTSGTTGRSKGVMQSHNVWFNACLSATAQYKTQADDVIFCVLPMYNSAAWVTSIFRALLAGVPLAIDQSFSVSNFWERVSYYGATQIFTLGAMHMFLWNSPETPNDADNSLRKIQAVPMPHDIIEPFAKRFGVEVLGQGMSQSEAMMIVNQYAGGRTSWPPGSCGGPTHLVDIKLTDDDGNEVAIGEHGECWIKPKQDYAIFNGYFDDPEATANAYEGQWYKTGDLLKRDADNVFYFVDRKKDAVRFKGRNISTFEVEMVARKHPAVLDCAAFGIASEHLESENEIKLDIILRDGHNPEPEEIARFINDNAPYFFVPRYIEFVAELPYTPTNKIQKYKLRDKGLTATTWDANQAGFKATR</sequence>
<dbReference type="RefSeq" id="WP_279246272.1">
    <property type="nucleotide sequence ID" value="NZ_SHNN01000003.1"/>
</dbReference>
<dbReference type="InterPro" id="IPR042099">
    <property type="entry name" value="ANL_N_sf"/>
</dbReference>
<dbReference type="Pfam" id="PF00501">
    <property type="entry name" value="AMP-binding"/>
    <property type="match status" value="1"/>
</dbReference>
<feature type="domain" description="AMP-binding enzyme C-terminal" evidence="6">
    <location>
        <begin position="431"/>
        <end position="508"/>
    </location>
</feature>
<reference evidence="7" key="1">
    <citation type="submission" date="2019-02" db="EMBL/GenBank/DDBJ databases">
        <authorList>
            <person name="Li S.-H."/>
        </authorList>
    </citation>
    <scope>NUCLEOTIDE SEQUENCE</scope>
    <source>
        <strain evidence="7">IMCC14734</strain>
    </source>
</reference>
<feature type="domain" description="AMP-dependent synthetase/ligase" evidence="5">
    <location>
        <begin position="19"/>
        <end position="381"/>
    </location>
</feature>
<dbReference type="InterPro" id="IPR020845">
    <property type="entry name" value="AMP-binding_CS"/>
</dbReference>
<dbReference type="PROSITE" id="PS00455">
    <property type="entry name" value="AMP_BINDING"/>
    <property type="match status" value="1"/>
</dbReference>
<accession>A0ABT3TLN1</accession>
<keyword evidence="8" id="KW-1185">Reference proteome</keyword>
<keyword evidence="4" id="KW-0067">ATP-binding</keyword>
<keyword evidence="3" id="KW-0547">Nucleotide-binding</keyword>
<dbReference type="Gene3D" id="3.40.50.12780">
    <property type="entry name" value="N-terminal domain of ligase-like"/>
    <property type="match status" value="1"/>
</dbReference>
<evidence type="ECO:0000256" key="1">
    <source>
        <dbReference type="ARBA" id="ARBA00006432"/>
    </source>
</evidence>
<organism evidence="7 8">
    <name type="scientific">Candidatus Litorirhabdus singularis</name>
    <dbReference type="NCBI Taxonomy" id="2518993"/>
    <lineage>
        <taxon>Bacteria</taxon>
        <taxon>Pseudomonadati</taxon>
        <taxon>Pseudomonadota</taxon>
        <taxon>Gammaproteobacteria</taxon>
        <taxon>Cellvibrionales</taxon>
        <taxon>Halieaceae</taxon>
        <taxon>Candidatus Litorirhabdus</taxon>
    </lineage>
</organism>
<evidence type="ECO:0000313" key="8">
    <source>
        <dbReference type="Proteomes" id="UP001143362"/>
    </source>
</evidence>
<dbReference type="InterPro" id="IPR025110">
    <property type="entry name" value="AMP-bd_C"/>
</dbReference>
<evidence type="ECO:0000256" key="4">
    <source>
        <dbReference type="ARBA" id="ARBA00022840"/>
    </source>
</evidence>
<name>A0ABT3TLN1_9GAMM</name>
<dbReference type="Pfam" id="PF13193">
    <property type="entry name" value="AMP-binding_C"/>
    <property type="match status" value="1"/>
</dbReference>
<dbReference type="SUPFAM" id="SSF56801">
    <property type="entry name" value="Acetyl-CoA synthetase-like"/>
    <property type="match status" value="1"/>
</dbReference>
<proteinExistence type="inferred from homology"/>
<dbReference type="InterPro" id="IPR000873">
    <property type="entry name" value="AMP-dep_synth/lig_dom"/>
</dbReference>
<evidence type="ECO:0000256" key="3">
    <source>
        <dbReference type="ARBA" id="ARBA00022741"/>
    </source>
</evidence>
<comment type="caution">
    <text evidence="7">The sequence shown here is derived from an EMBL/GenBank/DDBJ whole genome shotgun (WGS) entry which is preliminary data.</text>
</comment>
<dbReference type="Proteomes" id="UP001143362">
    <property type="component" value="Unassembled WGS sequence"/>
</dbReference>